<dbReference type="Pfam" id="PF00478">
    <property type="entry name" value="IMPDH"/>
    <property type="match status" value="1"/>
</dbReference>
<dbReference type="SUPFAM" id="SSF51412">
    <property type="entry name" value="Inosine monophosphate dehydrogenase (IMPDH)"/>
    <property type="match status" value="1"/>
</dbReference>
<dbReference type="STRING" id="74649.A0A2P6PFR0"/>
<dbReference type="PROSITE" id="PS00487">
    <property type="entry name" value="IMP_DH_GMP_RED"/>
    <property type="match status" value="1"/>
</dbReference>
<evidence type="ECO:0000256" key="7">
    <source>
        <dbReference type="ARBA" id="ARBA00023027"/>
    </source>
</evidence>
<dbReference type="EMBL" id="PDCK01000045">
    <property type="protein sequence ID" value="PRQ20774.1"/>
    <property type="molecule type" value="Genomic_DNA"/>
</dbReference>
<evidence type="ECO:0000256" key="4">
    <source>
        <dbReference type="ARBA" id="ARBA00022755"/>
    </source>
</evidence>
<dbReference type="PANTHER" id="PTHR11911">
    <property type="entry name" value="INOSINE-5-MONOPHOSPHATE DEHYDROGENASE RELATED"/>
    <property type="match status" value="1"/>
</dbReference>
<dbReference type="GO" id="GO:0005737">
    <property type="term" value="C:cytoplasm"/>
    <property type="evidence" value="ECO:0007669"/>
    <property type="project" value="TreeGrafter"/>
</dbReference>
<sequence>MVSRDWVKLADKEVKIYDYMISCKDMVLPWSSDLGKIEEFMAEKGRDVAAPVRDDEVVDVVEKEDVERIKGYPKLGVGSVGPDGSWKVGAAIRMRESDKERLEELVKAGIDVVVLDSSQGNSIYQIELIKYIKKMYSDLDVVCGNVLTVSQAQNLILAGVDGLRVGMGSGSICTTQEVCVGGRGQWMNIGLRTC</sequence>
<dbReference type="PANTHER" id="PTHR11911:SF111">
    <property type="entry name" value="INOSINE-5'-MONOPHOSPHATE DEHYDROGENASE"/>
    <property type="match status" value="1"/>
</dbReference>
<name>A0A2P6PFR0_ROSCH</name>
<evidence type="ECO:0000256" key="5">
    <source>
        <dbReference type="ARBA" id="ARBA00022958"/>
    </source>
</evidence>
<feature type="domain" description="IMP dehydrogenase/GMP reductase" evidence="9">
    <location>
        <begin position="64"/>
        <end position="189"/>
    </location>
</feature>
<accession>A0A2P6PFR0</accession>
<evidence type="ECO:0000313" key="10">
    <source>
        <dbReference type="EMBL" id="PRQ20774.1"/>
    </source>
</evidence>
<comment type="cofactor">
    <cofactor evidence="1">
        <name>K(+)</name>
        <dbReference type="ChEBI" id="CHEBI:29103"/>
    </cofactor>
</comment>
<reference evidence="10 11" key="1">
    <citation type="journal article" date="2018" name="Nat. Genet.">
        <title>The Rosa genome provides new insights in the design of modern roses.</title>
        <authorList>
            <person name="Bendahmane M."/>
        </authorList>
    </citation>
    <scope>NUCLEOTIDE SEQUENCE [LARGE SCALE GENOMIC DNA]</scope>
    <source>
        <strain evidence="11">cv. Old Blush</strain>
    </source>
</reference>
<dbReference type="InterPro" id="IPR013785">
    <property type="entry name" value="Aldolase_TIM"/>
</dbReference>
<keyword evidence="5" id="KW-0630">Potassium</keyword>
<dbReference type="EC" id="1.1.1.205" evidence="10"/>
<protein>
    <submittedName>
        <fullName evidence="10">Putative IMP dehydrogenase</fullName>
        <ecNumber evidence="10">1.1.1.205</ecNumber>
    </submittedName>
</protein>
<comment type="similarity">
    <text evidence="2">Belongs to the IMPDH/GMPR family.</text>
</comment>
<dbReference type="Gramene" id="PRQ20774">
    <property type="protein sequence ID" value="PRQ20774"/>
    <property type="gene ID" value="RchiOBHm_Chr7g0231801"/>
</dbReference>
<dbReference type="InterPro" id="IPR005990">
    <property type="entry name" value="IMP_DH"/>
</dbReference>
<gene>
    <name evidence="10" type="ORF">RchiOBHm_Chr7g0231801</name>
</gene>
<evidence type="ECO:0000256" key="3">
    <source>
        <dbReference type="ARBA" id="ARBA00022749"/>
    </source>
</evidence>
<evidence type="ECO:0000256" key="8">
    <source>
        <dbReference type="ARBA" id="ARBA00048028"/>
    </source>
</evidence>
<dbReference type="GO" id="GO:0003938">
    <property type="term" value="F:IMP dehydrogenase activity"/>
    <property type="evidence" value="ECO:0007669"/>
    <property type="project" value="UniProtKB-EC"/>
</dbReference>
<dbReference type="AlphaFoldDB" id="A0A2P6PFR0"/>
<keyword evidence="6 10" id="KW-0560">Oxidoreductase</keyword>
<dbReference type="GO" id="GO:0006177">
    <property type="term" value="P:GMP biosynthetic process"/>
    <property type="evidence" value="ECO:0007669"/>
    <property type="project" value="UniProtKB-KW"/>
</dbReference>
<organism evidence="10 11">
    <name type="scientific">Rosa chinensis</name>
    <name type="common">China rose</name>
    <dbReference type="NCBI Taxonomy" id="74649"/>
    <lineage>
        <taxon>Eukaryota</taxon>
        <taxon>Viridiplantae</taxon>
        <taxon>Streptophyta</taxon>
        <taxon>Embryophyta</taxon>
        <taxon>Tracheophyta</taxon>
        <taxon>Spermatophyta</taxon>
        <taxon>Magnoliopsida</taxon>
        <taxon>eudicotyledons</taxon>
        <taxon>Gunneridae</taxon>
        <taxon>Pentapetalae</taxon>
        <taxon>rosids</taxon>
        <taxon>fabids</taxon>
        <taxon>Rosales</taxon>
        <taxon>Rosaceae</taxon>
        <taxon>Rosoideae</taxon>
        <taxon>Rosoideae incertae sedis</taxon>
        <taxon>Rosa</taxon>
    </lineage>
</organism>
<comment type="caution">
    <text evidence="10">The sequence shown here is derived from an EMBL/GenBank/DDBJ whole genome shotgun (WGS) entry which is preliminary data.</text>
</comment>
<comment type="catalytic activity">
    <reaction evidence="8">
        <text>IMP + NAD(+) + H2O = XMP + NADH + H(+)</text>
        <dbReference type="Rhea" id="RHEA:11708"/>
        <dbReference type="ChEBI" id="CHEBI:15377"/>
        <dbReference type="ChEBI" id="CHEBI:15378"/>
        <dbReference type="ChEBI" id="CHEBI:57464"/>
        <dbReference type="ChEBI" id="CHEBI:57540"/>
        <dbReference type="ChEBI" id="CHEBI:57945"/>
        <dbReference type="ChEBI" id="CHEBI:58053"/>
        <dbReference type="EC" id="1.1.1.205"/>
    </reaction>
</comment>
<dbReference type="GO" id="GO:0006183">
    <property type="term" value="P:GTP biosynthetic process"/>
    <property type="evidence" value="ECO:0007669"/>
    <property type="project" value="TreeGrafter"/>
</dbReference>
<evidence type="ECO:0000259" key="9">
    <source>
        <dbReference type="Pfam" id="PF00478"/>
    </source>
</evidence>
<evidence type="ECO:0000256" key="6">
    <source>
        <dbReference type="ARBA" id="ARBA00023002"/>
    </source>
</evidence>
<keyword evidence="11" id="KW-1185">Reference proteome</keyword>
<dbReference type="FunFam" id="3.20.20.70:FF:000424">
    <property type="entry name" value="Inosine-5'-monophosphate dehydrogenase 2"/>
    <property type="match status" value="1"/>
</dbReference>
<proteinExistence type="inferred from homology"/>
<evidence type="ECO:0000256" key="1">
    <source>
        <dbReference type="ARBA" id="ARBA00001958"/>
    </source>
</evidence>
<keyword evidence="7" id="KW-0520">NAD</keyword>
<dbReference type="Gene3D" id="3.20.20.70">
    <property type="entry name" value="Aldolase class I"/>
    <property type="match status" value="1"/>
</dbReference>
<evidence type="ECO:0000256" key="2">
    <source>
        <dbReference type="ARBA" id="ARBA00005502"/>
    </source>
</evidence>
<dbReference type="InterPro" id="IPR001093">
    <property type="entry name" value="IMP_DH_GMPRt"/>
</dbReference>
<keyword evidence="4" id="KW-0658">Purine biosynthesis</keyword>
<evidence type="ECO:0000313" key="11">
    <source>
        <dbReference type="Proteomes" id="UP000238479"/>
    </source>
</evidence>
<dbReference type="Proteomes" id="UP000238479">
    <property type="component" value="Chromosome 7"/>
</dbReference>
<dbReference type="InterPro" id="IPR015875">
    <property type="entry name" value="IMP_DH/GMP_Rdtase_CS"/>
</dbReference>
<dbReference type="SMART" id="SM01240">
    <property type="entry name" value="IMPDH"/>
    <property type="match status" value="1"/>
</dbReference>
<keyword evidence="3" id="KW-0332">GMP biosynthesis</keyword>